<feature type="domain" description="Integrase catalytic" evidence="4">
    <location>
        <begin position="101"/>
        <end position="267"/>
    </location>
</feature>
<organism evidence="5 6">
    <name type="scientific">Tanacetum coccineum</name>
    <dbReference type="NCBI Taxonomy" id="301880"/>
    <lineage>
        <taxon>Eukaryota</taxon>
        <taxon>Viridiplantae</taxon>
        <taxon>Streptophyta</taxon>
        <taxon>Embryophyta</taxon>
        <taxon>Tracheophyta</taxon>
        <taxon>Spermatophyta</taxon>
        <taxon>Magnoliopsida</taxon>
        <taxon>eudicotyledons</taxon>
        <taxon>Gunneridae</taxon>
        <taxon>Pentapetalae</taxon>
        <taxon>asterids</taxon>
        <taxon>campanulids</taxon>
        <taxon>Asterales</taxon>
        <taxon>Asteraceae</taxon>
        <taxon>Asteroideae</taxon>
        <taxon>Anthemideae</taxon>
        <taxon>Anthemidinae</taxon>
        <taxon>Tanacetum</taxon>
    </lineage>
</organism>
<dbReference type="InterPro" id="IPR039537">
    <property type="entry name" value="Retrotran_Ty1/copia-like"/>
</dbReference>
<dbReference type="InterPro" id="IPR012337">
    <property type="entry name" value="RNaseH-like_sf"/>
</dbReference>
<feature type="region of interest" description="Disordered" evidence="3">
    <location>
        <begin position="1288"/>
        <end position="1388"/>
    </location>
</feature>
<dbReference type="PANTHER" id="PTHR42648:SF32">
    <property type="entry name" value="RIBONUCLEASE H-LIKE DOMAIN, GAG-PRE-INTEGRASE DOMAIN PROTEIN-RELATED"/>
    <property type="match status" value="1"/>
</dbReference>
<dbReference type="InterPro" id="IPR013103">
    <property type="entry name" value="RVT_2"/>
</dbReference>
<keyword evidence="1" id="KW-0479">Metal-binding</keyword>
<dbReference type="Pfam" id="PF13976">
    <property type="entry name" value="gag_pre-integrs"/>
    <property type="match status" value="1"/>
</dbReference>
<feature type="compositionally biased region" description="Basic residues" evidence="3">
    <location>
        <begin position="1600"/>
        <end position="1610"/>
    </location>
</feature>
<comment type="caution">
    <text evidence="5">The sequence shown here is derived from an EMBL/GenBank/DDBJ whole genome shotgun (WGS) entry which is preliminary data.</text>
</comment>
<feature type="compositionally biased region" description="Low complexity" evidence="3">
    <location>
        <begin position="1070"/>
        <end position="1085"/>
    </location>
</feature>
<dbReference type="SUPFAM" id="SSF56672">
    <property type="entry name" value="DNA/RNA polymerases"/>
    <property type="match status" value="1"/>
</dbReference>
<reference evidence="5" key="2">
    <citation type="submission" date="2022-01" db="EMBL/GenBank/DDBJ databases">
        <authorList>
            <person name="Yamashiro T."/>
            <person name="Shiraishi A."/>
            <person name="Satake H."/>
            <person name="Nakayama K."/>
        </authorList>
    </citation>
    <scope>NUCLEOTIDE SEQUENCE</scope>
</reference>
<reference evidence="5" key="1">
    <citation type="journal article" date="2022" name="Int. J. Mol. Sci.">
        <title>Draft Genome of Tanacetum Coccineum: Genomic Comparison of Closely Related Tanacetum-Family Plants.</title>
        <authorList>
            <person name="Yamashiro T."/>
            <person name="Shiraishi A."/>
            <person name="Nakayama K."/>
            <person name="Satake H."/>
        </authorList>
    </citation>
    <scope>NUCLEOTIDE SEQUENCE</scope>
</reference>
<feature type="compositionally biased region" description="Low complexity" evidence="3">
    <location>
        <begin position="1112"/>
        <end position="1127"/>
    </location>
</feature>
<feature type="compositionally biased region" description="Basic and acidic residues" evidence="3">
    <location>
        <begin position="1250"/>
        <end position="1264"/>
    </location>
</feature>
<feature type="compositionally biased region" description="Basic and acidic residues" evidence="3">
    <location>
        <begin position="1568"/>
        <end position="1592"/>
    </location>
</feature>
<evidence type="ECO:0000256" key="2">
    <source>
        <dbReference type="ARBA" id="ARBA00022801"/>
    </source>
</evidence>
<dbReference type="InterPro" id="IPR036397">
    <property type="entry name" value="RNaseH_sf"/>
</dbReference>
<sequence>MPGENQVLLKVPRQHNMYTFDMKIVDSSKGYTYLLAKASSDEARLWHRRLGHLNFKNLNTLVKGNLVRGLPSKSFKNDHTCVACQKGKQHKASCKAKIDRFVTHPLHTLHMDLFGPTSVRSINHASYCLVITDDCSRFCWVFFLAKKDETSDILKTFIRQIENQLNQKVKIIRSDNGTEFKNRVMLEFCGEKGIKQEFSNARTPQQNGVAERMNRTLIEAARTMLADSHLPTTFWAEAVNTACYTFNRVRVTKPQNKTPYELLFGHKPILSYIRPFGCHVTILNTLSPLGKFDGKSDEGFLVGYSVNSKAFRVYNLVTKRVEVNLHVNFLEEKPNVQGIGHRWMFDLDYLTDSMNYIPVSLQNQANPAGSKEVIDIDEQTDEAAELMVVSSTSRKAAVSENIATKKTHSPKQPSSTPISKSADDIMTFRKELDALALKHLGPVPATTPTSTNPVNTGSDNLNTGFEEVTPGNIEAISPSADHEEEVFSDADDDEMPEIRIYDKSSEGIFEKASYDDDGIITDFNNLPDEVDVSTNHTLRIHNAHPQSQILGDPNTPVQTRSSLKKITEAHALEELLQFKLQQVWVLVDLPNGAKVIGTKWVYRNKKDERGVVVRNKARLVAQGHRQEEGIDYDEVFAPVARLEAIRLFLAFASYMGFIVYQMDVKSAFLYGTIEEEVYVSQPPGFVDPDHPKKVYKVVKALYGLHQAPRAWYATLSTFLEKHGYRRGTIDKTLFIKKDKKDIILVQIYVDDIIFGSTKKSWSDEFEALMKGRFQMSAMGELTFFLGLQVKQSQEGIFISQDKYVAEILKKFDFVSVKSAITPMETKAPLAQDEGGPDVDLHLYRSMIGCLMYLTASRPDIMYAVCACSRFQVTPKVSHLYAVKRIFKYIKGKPKLGLWYPRESPLDLVAYSDSDYAAANLDRKSTTGGCQFLGRRLISWQCKKQTIVATSTTEAEYVAAASCCGQVLWLQNQLLDYGFNFMNTIIHIDNQSTICIIKNPVYHSKTKATIEIRHHFIRDCYEKKLIQVQKIHTDLNVADLLTKAFDGPRFNFLLVNIGMIGLSVLTITSTPPSTQPPTLTQPVQSTTPPPQPSSVQLTSSPPPIQPVQPTPPITFSSPPITTIPDTQPTHPPSPQIPSPSHYETEGPSFEPSYHMSPPPSHEPEIQTSRTSEESEQLRNLLDLVPRLESRVESLEKELSDTKQTLGTAVLKLIKKVKKLEHKLRQKRKREETENEEDAEDQDQDIPSQTDQGDKFATPEKSKDSGEAQAEQISPSTLEAAQILTNVASEGFKGSQAPLGSKIYKRKPKSTTTPTKVLDFEEPAERPINSAERPINSAERPINTANTTVNTGSTPSAQVNTGSIPSVQVNTGETERVQRREGKDPMTEEDLQAEVQASKKSREQELQELAGLEAAQRLQATMDAETQRQIDLDALLARRLVEQEEEAAKEALATEFDYIQARLNADQILAEKIQQEEREQYSIEDRAKFLHDTIAAQRKFLAEQRYAAIRNKPPTISQLRNQMITYLKHVANKKHAELKSKSFEEIQVLYERYKKQDQTFMAIGSEEDERAVKKMNEQAADKEEEKKDESVHEEVQEEEGAKKRKLGTRRKLKAKRRKHGLSLIKKDDKLKICLHIAPDEDKMIDAESLDHQYPLLNGSHFLTLNLNMIKPNLMKIYI</sequence>
<evidence type="ECO:0000256" key="3">
    <source>
        <dbReference type="SAM" id="MobiDB-lite"/>
    </source>
</evidence>
<dbReference type="CDD" id="cd09272">
    <property type="entry name" value="RNase_HI_RT_Ty1"/>
    <property type="match status" value="1"/>
</dbReference>
<dbReference type="Pfam" id="PF07727">
    <property type="entry name" value="RVT_2"/>
    <property type="match status" value="1"/>
</dbReference>
<proteinExistence type="predicted"/>
<evidence type="ECO:0000313" key="5">
    <source>
        <dbReference type="EMBL" id="GJS67030.1"/>
    </source>
</evidence>
<dbReference type="Gene3D" id="3.30.420.10">
    <property type="entry name" value="Ribonuclease H-like superfamily/Ribonuclease H"/>
    <property type="match status" value="1"/>
</dbReference>
<dbReference type="InterPro" id="IPR001584">
    <property type="entry name" value="Integrase_cat-core"/>
</dbReference>
<feature type="compositionally biased region" description="Pro residues" evidence="3">
    <location>
        <begin position="1099"/>
        <end position="1111"/>
    </location>
</feature>
<keyword evidence="2" id="KW-0378">Hydrolase</keyword>
<name>A0ABQ4XQE9_9ASTR</name>
<dbReference type="SUPFAM" id="SSF53098">
    <property type="entry name" value="Ribonuclease H-like"/>
    <property type="match status" value="1"/>
</dbReference>
<dbReference type="Pfam" id="PF00665">
    <property type="entry name" value="rve"/>
    <property type="match status" value="1"/>
</dbReference>
<dbReference type="PROSITE" id="PS50994">
    <property type="entry name" value="INTEGRASE"/>
    <property type="match status" value="1"/>
</dbReference>
<evidence type="ECO:0000313" key="6">
    <source>
        <dbReference type="Proteomes" id="UP001151760"/>
    </source>
</evidence>
<feature type="compositionally biased region" description="Polar residues" evidence="3">
    <location>
        <begin position="1341"/>
        <end position="1370"/>
    </location>
</feature>
<accession>A0ABQ4XQE9</accession>
<dbReference type="EMBL" id="BQNB010009689">
    <property type="protein sequence ID" value="GJS67030.1"/>
    <property type="molecule type" value="Genomic_DNA"/>
</dbReference>
<dbReference type="Proteomes" id="UP001151760">
    <property type="component" value="Unassembled WGS sequence"/>
</dbReference>
<feature type="compositionally biased region" description="Basic and acidic residues" evidence="3">
    <location>
        <begin position="1371"/>
        <end position="1384"/>
    </location>
</feature>
<keyword evidence="6" id="KW-1185">Reference proteome</keyword>
<dbReference type="InterPro" id="IPR057670">
    <property type="entry name" value="SH3_retrovirus"/>
</dbReference>
<feature type="region of interest" description="Disordered" evidence="3">
    <location>
        <begin position="1565"/>
        <end position="1610"/>
    </location>
</feature>
<dbReference type="Pfam" id="PF25597">
    <property type="entry name" value="SH3_retrovirus"/>
    <property type="match status" value="1"/>
</dbReference>
<evidence type="ECO:0000256" key="1">
    <source>
        <dbReference type="ARBA" id="ARBA00022723"/>
    </source>
</evidence>
<gene>
    <name evidence="5" type="ORF">Tco_0681594</name>
</gene>
<feature type="region of interest" description="Disordered" evidence="3">
    <location>
        <begin position="1070"/>
        <end position="1180"/>
    </location>
</feature>
<protein>
    <submittedName>
        <fullName evidence="5">Ribonuclease H-like domain-containing protein</fullName>
    </submittedName>
</protein>
<dbReference type="PANTHER" id="PTHR42648">
    <property type="entry name" value="TRANSPOSASE, PUTATIVE-RELATED"/>
    <property type="match status" value="1"/>
</dbReference>
<feature type="region of interest" description="Disordered" evidence="3">
    <location>
        <begin position="1219"/>
        <end position="1275"/>
    </location>
</feature>
<dbReference type="InterPro" id="IPR043502">
    <property type="entry name" value="DNA/RNA_pol_sf"/>
</dbReference>
<feature type="compositionally biased region" description="Acidic residues" evidence="3">
    <location>
        <begin position="1231"/>
        <end position="1242"/>
    </location>
</feature>
<dbReference type="InterPro" id="IPR025724">
    <property type="entry name" value="GAG-pre-integrase_dom"/>
</dbReference>
<evidence type="ECO:0000259" key="4">
    <source>
        <dbReference type="PROSITE" id="PS50994"/>
    </source>
</evidence>